<evidence type="ECO:0000313" key="4">
    <source>
        <dbReference type="Proteomes" id="UP000664203"/>
    </source>
</evidence>
<proteinExistence type="predicted"/>
<protein>
    <recommendedName>
        <fullName evidence="2">BD-FAE-like domain-containing protein</fullName>
    </recommendedName>
</protein>
<dbReference type="PANTHER" id="PTHR48081">
    <property type="entry name" value="AB HYDROLASE SUPERFAMILY PROTEIN C4A8.06C"/>
    <property type="match status" value="1"/>
</dbReference>
<dbReference type="SUPFAM" id="SSF53474">
    <property type="entry name" value="alpha/beta-Hydrolases"/>
    <property type="match status" value="1"/>
</dbReference>
<keyword evidence="4" id="KW-1185">Reference proteome</keyword>
<keyword evidence="1" id="KW-0378">Hydrolase</keyword>
<comment type="caution">
    <text evidence="3">The sequence shown here is derived from an EMBL/GenBank/DDBJ whole genome shotgun (WGS) entry which is preliminary data.</text>
</comment>
<dbReference type="Gene3D" id="3.40.50.1820">
    <property type="entry name" value="alpha/beta hydrolase"/>
    <property type="match status" value="1"/>
</dbReference>
<feature type="domain" description="BD-FAE-like" evidence="2">
    <location>
        <begin position="105"/>
        <end position="265"/>
    </location>
</feature>
<gene>
    <name evidence="3" type="ORF">ALECFALPRED_002224</name>
</gene>
<dbReference type="OrthoDB" id="420264at2759"/>
<name>A0A8H3FCI8_9LECA</name>
<dbReference type="GO" id="GO:0016787">
    <property type="term" value="F:hydrolase activity"/>
    <property type="evidence" value="ECO:0007669"/>
    <property type="project" value="UniProtKB-KW"/>
</dbReference>
<organism evidence="3 4">
    <name type="scientific">Alectoria fallacina</name>
    <dbReference type="NCBI Taxonomy" id="1903189"/>
    <lineage>
        <taxon>Eukaryota</taxon>
        <taxon>Fungi</taxon>
        <taxon>Dikarya</taxon>
        <taxon>Ascomycota</taxon>
        <taxon>Pezizomycotina</taxon>
        <taxon>Lecanoromycetes</taxon>
        <taxon>OSLEUM clade</taxon>
        <taxon>Lecanoromycetidae</taxon>
        <taxon>Lecanorales</taxon>
        <taxon>Lecanorineae</taxon>
        <taxon>Parmeliaceae</taxon>
        <taxon>Alectoria</taxon>
    </lineage>
</organism>
<dbReference type="InterPro" id="IPR050300">
    <property type="entry name" value="GDXG_lipolytic_enzyme"/>
</dbReference>
<evidence type="ECO:0000313" key="3">
    <source>
        <dbReference type="EMBL" id="CAF9922782.1"/>
    </source>
</evidence>
<sequence length="332" mass="36970">MTSPPTSQPLYTSTFSISYDNTELNTLDIHRPTISPLIPSYWLIYIHGGAFRDPLVDSTSIIPSLPFIFASSHHIAAVASLNYRLSPHPRHPTHPSGPGIFQGRTAKWPDHINDVRDAIWWLRKKGGLVEGQEWIVSGHSVGGTMAMMLGMDSMSTREQDKNWPGGIWGAEGGDGSAERVLSLEGLRAVVSIEGIYDFTACRDTHMHLRDMYEDFTTGAFGPKWANWDRGDILRCGRRVRVGVEVVVGHSKEDELVEWEQAEKIMEVLKRRGSPFRPWGPELVELQGEHQEVVRGGIGVGKCVSAAVELLIDKEEDKETSPIRERVELLGPA</sequence>
<dbReference type="InterPro" id="IPR029058">
    <property type="entry name" value="AB_hydrolase_fold"/>
</dbReference>
<reference evidence="3" key="1">
    <citation type="submission" date="2021-03" db="EMBL/GenBank/DDBJ databases">
        <authorList>
            <person name="Tagirdzhanova G."/>
        </authorList>
    </citation>
    <scope>NUCLEOTIDE SEQUENCE</scope>
</reference>
<dbReference type="Pfam" id="PF20434">
    <property type="entry name" value="BD-FAE"/>
    <property type="match status" value="1"/>
</dbReference>
<evidence type="ECO:0000256" key="1">
    <source>
        <dbReference type="ARBA" id="ARBA00022801"/>
    </source>
</evidence>
<accession>A0A8H3FCI8</accession>
<dbReference type="EMBL" id="CAJPDR010000160">
    <property type="protein sequence ID" value="CAF9922782.1"/>
    <property type="molecule type" value="Genomic_DNA"/>
</dbReference>
<evidence type="ECO:0000259" key="2">
    <source>
        <dbReference type="Pfam" id="PF20434"/>
    </source>
</evidence>
<dbReference type="PANTHER" id="PTHR48081:SF33">
    <property type="entry name" value="KYNURENINE FORMAMIDASE"/>
    <property type="match status" value="1"/>
</dbReference>
<dbReference type="Proteomes" id="UP000664203">
    <property type="component" value="Unassembled WGS sequence"/>
</dbReference>
<dbReference type="AlphaFoldDB" id="A0A8H3FCI8"/>
<dbReference type="InterPro" id="IPR049492">
    <property type="entry name" value="BD-FAE-like_dom"/>
</dbReference>